<dbReference type="Proteomes" id="UP001642484">
    <property type="component" value="Unassembled WGS sequence"/>
</dbReference>
<organism evidence="2 3">
    <name type="scientific">Durusdinium trenchii</name>
    <dbReference type="NCBI Taxonomy" id="1381693"/>
    <lineage>
        <taxon>Eukaryota</taxon>
        <taxon>Sar</taxon>
        <taxon>Alveolata</taxon>
        <taxon>Dinophyceae</taxon>
        <taxon>Suessiales</taxon>
        <taxon>Symbiodiniaceae</taxon>
        <taxon>Durusdinium</taxon>
    </lineage>
</organism>
<comment type="caution">
    <text evidence="2">The sequence shown here is derived from an EMBL/GenBank/DDBJ whole genome shotgun (WGS) entry which is preliminary data.</text>
</comment>
<accession>A0ABP0H7W9</accession>
<evidence type="ECO:0000256" key="1">
    <source>
        <dbReference type="SAM" id="MobiDB-lite"/>
    </source>
</evidence>
<keyword evidence="3" id="KW-1185">Reference proteome</keyword>
<evidence type="ECO:0000313" key="2">
    <source>
        <dbReference type="EMBL" id="CAK8986167.1"/>
    </source>
</evidence>
<reference evidence="2 3" key="1">
    <citation type="submission" date="2024-02" db="EMBL/GenBank/DDBJ databases">
        <authorList>
            <person name="Chen Y."/>
            <person name="Shah S."/>
            <person name="Dougan E. K."/>
            <person name="Thang M."/>
            <person name="Chan C."/>
        </authorList>
    </citation>
    <scope>NUCLEOTIDE SEQUENCE [LARGE SCALE GENOMIC DNA]</scope>
</reference>
<sequence>MFDCMKRSAGKAQSLKLSLERWNYECDMACLGGYVLHEMQQHRNEENLHVFPAETIALLMSRFIEGDYHEELKPLVESGDPCFKADQCTMWIENVKCLHSEEDATAMADDKITALTADHTKLQFEADALSLARDAAQLARLFNEESKSERAMRVAKVCHLRQENQIGSALTSKHMQGCCHHLAGSMSELQEELTKFMVKSKDENMCLIIWIDFMKLGRVTNACLNNVVELAKRALASSPEKAVAFAIAPQLASDRRGGMRAERVEDKLDAKSLHAENISLHMEVDWKKGGKMMGKVRPYDPVPPPQEKVTTSDFPLKLAKMTVDGSKKGIEKYVITLSNEIRSMHLDHPVHGGVWRDLIVDFDKKFCAACTPLTDTQIVPVEEEEPEPTPFTSEPTNIEDLQAKYLVENKMPGRVPGSTLFLTTAVQRNGEKVEMVEGQSFKLWLVAHQDIEIDSQEFQLAHGKSTWLKPDRIQKLLRENTGAGEGGPTERKPCFLNP</sequence>
<proteinExistence type="predicted"/>
<gene>
    <name evidence="2" type="ORF">CCMP2556_LOCUS418</name>
</gene>
<dbReference type="EMBL" id="CAXAMN010000070">
    <property type="protein sequence ID" value="CAK8986167.1"/>
    <property type="molecule type" value="Genomic_DNA"/>
</dbReference>
<feature type="region of interest" description="Disordered" evidence="1">
    <location>
        <begin position="479"/>
        <end position="498"/>
    </location>
</feature>
<protein>
    <submittedName>
        <fullName evidence="2">Uncharacterized protein</fullName>
    </submittedName>
</protein>
<feature type="compositionally biased region" description="Basic and acidic residues" evidence="1">
    <location>
        <begin position="488"/>
        <end position="498"/>
    </location>
</feature>
<name>A0ABP0H7W9_9DINO</name>
<evidence type="ECO:0000313" key="3">
    <source>
        <dbReference type="Proteomes" id="UP001642484"/>
    </source>
</evidence>